<keyword evidence="5 8" id="KW-0328">Glycosyltransferase</keyword>
<organism evidence="11 12">
    <name type="scientific">Uliginosibacterium flavum</name>
    <dbReference type="NCBI Taxonomy" id="1396831"/>
    <lineage>
        <taxon>Bacteria</taxon>
        <taxon>Pseudomonadati</taxon>
        <taxon>Pseudomonadota</taxon>
        <taxon>Betaproteobacteria</taxon>
        <taxon>Rhodocyclales</taxon>
        <taxon>Zoogloeaceae</taxon>
        <taxon>Uliginosibacterium</taxon>
    </lineage>
</organism>
<evidence type="ECO:0000256" key="7">
    <source>
        <dbReference type="ARBA" id="ARBA00023056"/>
    </source>
</evidence>
<dbReference type="InterPro" id="IPR001296">
    <property type="entry name" value="Glyco_trans_1"/>
</dbReference>
<feature type="binding site" evidence="8">
    <location>
        <position position="15"/>
    </location>
    <ligand>
        <name>ADP-alpha-D-glucose</name>
        <dbReference type="ChEBI" id="CHEBI:57498"/>
    </ligand>
</feature>
<evidence type="ECO:0000256" key="2">
    <source>
        <dbReference type="ARBA" id="ARBA00002764"/>
    </source>
</evidence>
<evidence type="ECO:0000256" key="6">
    <source>
        <dbReference type="ARBA" id="ARBA00022679"/>
    </source>
</evidence>
<dbReference type="PANTHER" id="PTHR45825">
    <property type="entry name" value="GRANULE-BOUND STARCH SYNTHASE 1, CHLOROPLASTIC/AMYLOPLASTIC"/>
    <property type="match status" value="1"/>
</dbReference>
<protein>
    <recommendedName>
        <fullName evidence="8">Glycogen synthase</fullName>
        <ecNumber evidence="8">2.4.1.21</ecNumber>
    </recommendedName>
    <alternativeName>
        <fullName evidence="8">Starch [bacterial glycogen] synthase</fullName>
    </alternativeName>
</protein>
<dbReference type="Proteomes" id="UP001549691">
    <property type="component" value="Unassembled WGS sequence"/>
</dbReference>
<dbReference type="InterPro" id="IPR013534">
    <property type="entry name" value="Starch_synth_cat_dom"/>
</dbReference>
<comment type="similarity">
    <text evidence="4 8">Belongs to the glycosyltransferase 1 family. Bacterial/plant glycogen synthase subfamily.</text>
</comment>
<dbReference type="SUPFAM" id="SSF53756">
    <property type="entry name" value="UDP-Glycosyltransferase/glycogen phosphorylase"/>
    <property type="match status" value="1"/>
</dbReference>
<evidence type="ECO:0000256" key="8">
    <source>
        <dbReference type="HAMAP-Rule" id="MF_00484"/>
    </source>
</evidence>
<reference evidence="11 12" key="1">
    <citation type="submission" date="2024-07" db="EMBL/GenBank/DDBJ databases">
        <title>Uliginosibacterium flavum JJ3220;KACC:17644.</title>
        <authorList>
            <person name="Kim M.K."/>
        </authorList>
    </citation>
    <scope>NUCLEOTIDE SEQUENCE [LARGE SCALE GENOMIC DNA]</scope>
    <source>
        <strain evidence="11 12">KACC:17644</strain>
    </source>
</reference>
<dbReference type="Pfam" id="PF08323">
    <property type="entry name" value="Glyco_transf_5"/>
    <property type="match status" value="1"/>
</dbReference>
<gene>
    <name evidence="8" type="primary">glgA</name>
    <name evidence="11" type="ORF">ABXR19_08490</name>
</gene>
<dbReference type="RefSeq" id="WP_354600687.1">
    <property type="nucleotide sequence ID" value="NZ_JBEWZI010000007.1"/>
</dbReference>
<evidence type="ECO:0000256" key="5">
    <source>
        <dbReference type="ARBA" id="ARBA00022676"/>
    </source>
</evidence>
<evidence type="ECO:0000256" key="4">
    <source>
        <dbReference type="ARBA" id="ARBA00010281"/>
    </source>
</evidence>
<dbReference type="HAMAP" id="MF_00484">
    <property type="entry name" value="Glycogen_synth"/>
    <property type="match status" value="1"/>
</dbReference>
<comment type="caution">
    <text evidence="11">The sequence shown here is derived from an EMBL/GenBank/DDBJ whole genome shotgun (WGS) entry which is preliminary data.</text>
</comment>
<dbReference type="InterPro" id="IPR011835">
    <property type="entry name" value="GS/SS"/>
</dbReference>
<evidence type="ECO:0000259" key="10">
    <source>
        <dbReference type="Pfam" id="PF08323"/>
    </source>
</evidence>
<feature type="domain" description="Glycosyl transferase family 1" evidence="9">
    <location>
        <begin position="325"/>
        <end position="414"/>
    </location>
</feature>
<dbReference type="PANTHER" id="PTHR45825:SF11">
    <property type="entry name" value="ALPHA AMYLASE DOMAIN-CONTAINING PROTEIN"/>
    <property type="match status" value="1"/>
</dbReference>
<dbReference type="GO" id="GO:0009011">
    <property type="term" value="F:alpha-1,4-glucan glucosyltransferase (ADP-glucose donor) activity"/>
    <property type="evidence" value="ECO:0007669"/>
    <property type="project" value="UniProtKB-EC"/>
</dbReference>
<keyword evidence="7 8" id="KW-0320">Glycogen biosynthesis</keyword>
<sequence length="443" mass="47556">MKVLHVAAEIFPLVKTGGLADVLGALPQALIGQGADVRLLLPGFPAILDAILEPSCVCEIGTVFGAARVRLMRGHMPFSHVPVYVLDAPYFYRRSGSPYQTHTGAEWPDNLQRFAVLGWAAAQLAAGTLDADWIPDILHAHDWHAAMACAYVAQHLPTHAATVFTVHNLAYQGLFALADFHLLGLPGRYAAPSGLEYHGQLSFMKAGLKFADCITTVSGSYAREIATPEFGCGLEGVIQGRAGDVFGVLNGVDYAVWNPERDTGIAANFSATDLAGKALCKTCLLYTSVQGNGDHALEAAFVDAADKYPEQVAVRTVYDEALAHRIIAGSDALFVPSRFEPCGLTQLYALRYGSLPVVRSVGGLADTVVDASEAHLAADTATGFSFSEASSAALSARLDQVFALYAQPARWQQMQRRAMTQEFSWDAAARSYLKLYEALLTTQ</sequence>
<name>A0ABV2TJZ4_9RHOO</name>
<keyword evidence="12" id="KW-1185">Reference proteome</keyword>
<comment type="catalytic activity">
    <reaction evidence="1 8">
        <text>[(1-&gt;4)-alpha-D-glucosyl](n) + ADP-alpha-D-glucose = [(1-&gt;4)-alpha-D-glucosyl](n+1) + ADP + H(+)</text>
        <dbReference type="Rhea" id="RHEA:18189"/>
        <dbReference type="Rhea" id="RHEA-COMP:9584"/>
        <dbReference type="Rhea" id="RHEA-COMP:9587"/>
        <dbReference type="ChEBI" id="CHEBI:15378"/>
        <dbReference type="ChEBI" id="CHEBI:15444"/>
        <dbReference type="ChEBI" id="CHEBI:57498"/>
        <dbReference type="ChEBI" id="CHEBI:456216"/>
        <dbReference type="EC" id="2.4.1.21"/>
    </reaction>
</comment>
<dbReference type="CDD" id="cd03791">
    <property type="entry name" value="GT5_Glycogen_synthase_DULL1-like"/>
    <property type="match status" value="1"/>
</dbReference>
<proteinExistence type="inferred from homology"/>
<dbReference type="Pfam" id="PF00534">
    <property type="entry name" value="Glycos_transf_1"/>
    <property type="match status" value="1"/>
</dbReference>
<accession>A0ABV2TJZ4</accession>
<dbReference type="Gene3D" id="3.40.50.2000">
    <property type="entry name" value="Glycogen Phosphorylase B"/>
    <property type="match status" value="2"/>
</dbReference>
<evidence type="ECO:0000259" key="9">
    <source>
        <dbReference type="Pfam" id="PF00534"/>
    </source>
</evidence>
<feature type="domain" description="Starch synthase catalytic" evidence="10">
    <location>
        <begin position="2"/>
        <end position="239"/>
    </location>
</feature>
<evidence type="ECO:0000256" key="1">
    <source>
        <dbReference type="ARBA" id="ARBA00001478"/>
    </source>
</evidence>
<dbReference type="EMBL" id="JBEWZI010000007">
    <property type="protein sequence ID" value="MET7014228.1"/>
    <property type="molecule type" value="Genomic_DNA"/>
</dbReference>
<evidence type="ECO:0000313" key="12">
    <source>
        <dbReference type="Proteomes" id="UP001549691"/>
    </source>
</evidence>
<comment type="pathway">
    <text evidence="3 8">Glycan biosynthesis; glycogen biosynthesis.</text>
</comment>
<evidence type="ECO:0000313" key="11">
    <source>
        <dbReference type="EMBL" id="MET7014228.1"/>
    </source>
</evidence>
<comment type="function">
    <text evidence="2 8">Synthesizes alpha-1,4-glucan chains using ADP-glucose.</text>
</comment>
<evidence type="ECO:0000256" key="3">
    <source>
        <dbReference type="ARBA" id="ARBA00004964"/>
    </source>
</evidence>
<keyword evidence="6 8" id="KW-0808">Transferase</keyword>
<dbReference type="EC" id="2.4.1.21" evidence="8"/>